<keyword evidence="1" id="KW-0808">Transferase</keyword>
<reference evidence="1 2" key="1">
    <citation type="submission" date="2018-09" db="EMBL/GenBank/DDBJ databases">
        <title>Paenibacillus aracenensis nov. sp. isolated from a cave in southern Spain.</title>
        <authorList>
            <person name="Jurado V."/>
            <person name="Gutierrez-Patricio S."/>
            <person name="Gonzalez-Pimentel J.L."/>
            <person name="Miller A.Z."/>
            <person name="Laiz L."/>
            <person name="Saiz-Jimenez C."/>
        </authorList>
    </citation>
    <scope>NUCLEOTIDE SEQUENCE [LARGE SCALE GENOMIC DNA]</scope>
    <source>
        <strain evidence="1 2">JCM 19203</strain>
    </source>
</reference>
<keyword evidence="2" id="KW-1185">Reference proteome</keyword>
<dbReference type="OrthoDB" id="2086672at2"/>
<dbReference type="Proteomes" id="UP000267798">
    <property type="component" value="Unassembled WGS sequence"/>
</dbReference>
<accession>A0A3A6PGJ2</accession>
<sequence>MIDSGLLNSIALHVNSRVAKVVINGSYVITDFVVKSVSDNKLVLNYIVPVADVSLITLIELKDSANKLLSSRTVNVPIAADHMMLQTITIREV</sequence>
<organism evidence="1 2">
    <name type="scientific">Paenibacillus pinisoli</name>
    <dbReference type="NCBI Taxonomy" id="1276110"/>
    <lineage>
        <taxon>Bacteria</taxon>
        <taxon>Bacillati</taxon>
        <taxon>Bacillota</taxon>
        <taxon>Bacilli</taxon>
        <taxon>Bacillales</taxon>
        <taxon>Paenibacillaceae</taxon>
        <taxon>Paenibacillus</taxon>
    </lineage>
</organism>
<evidence type="ECO:0000313" key="2">
    <source>
        <dbReference type="Proteomes" id="UP000267798"/>
    </source>
</evidence>
<dbReference type="GO" id="GO:0008168">
    <property type="term" value="F:methyltransferase activity"/>
    <property type="evidence" value="ECO:0007669"/>
    <property type="project" value="UniProtKB-KW"/>
</dbReference>
<dbReference type="EMBL" id="QXQB01000002">
    <property type="protein sequence ID" value="RJX40045.1"/>
    <property type="molecule type" value="Genomic_DNA"/>
</dbReference>
<evidence type="ECO:0000313" key="1">
    <source>
        <dbReference type="EMBL" id="RJX40045.1"/>
    </source>
</evidence>
<dbReference type="GO" id="GO:0032259">
    <property type="term" value="P:methylation"/>
    <property type="evidence" value="ECO:0007669"/>
    <property type="project" value="UniProtKB-KW"/>
</dbReference>
<proteinExistence type="predicted"/>
<gene>
    <name evidence="1" type="ORF">D3P09_11765</name>
</gene>
<name>A0A3A6PGJ2_9BACL</name>
<keyword evidence="1" id="KW-0489">Methyltransferase</keyword>
<comment type="caution">
    <text evidence="1">The sequence shown here is derived from an EMBL/GenBank/DDBJ whole genome shotgun (WGS) entry which is preliminary data.</text>
</comment>
<protein>
    <submittedName>
        <fullName evidence="1">Ketopantoate hydroxymethyltransferase</fullName>
    </submittedName>
</protein>
<dbReference type="AlphaFoldDB" id="A0A3A6PGJ2"/>